<dbReference type="InterPro" id="IPR020827">
    <property type="entry name" value="Asparaginase/glutaminase_AS1"/>
</dbReference>
<comment type="similarity">
    <text evidence="1 9">Belongs to the asparaginase 1 family.</text>
</comment>
<dbReference type="PIRSF" id="PIRSF500176">
    <property type="entry name" value="L_ASNase"/>
    <property type="match status" value="1"/>
</dbReference>
<name>A0A0G2DYU5_9PEZI</name>
<dbReference type="PROSITE" id="PS51732">
    <property type="entry name" value="ASN_GLN_ASE_3"/>
    <property type="match status" value="1"/>
</dbReference>
<dbReference type="SMART" id="SM00870">
    <property type="entry name" value="Asparaginase"/>
    <property type="match status" value="1"/>
</dbReference>
<keyword evidence="10" id="KW-0732">Signal</keyword>
<feature type="domain" description="L-asparaginase N-terminal" evidence="11">
    <location>
        <begin position="49"/>
        <end position="236"/>
    </location>
</feature>
<dbReference type="Pfam" id="PF17763">
    <property type="entry name" value="Asparaginase_C"/>
    <property type="match status" value="1"/>
</dbReference>
<dbReference type="SUPFAM" id="SSF53774">
    <property type="entry name" value="Glutaminase/Asparaginase"/>
    <property type="match status" value="1"/>
</dbReference>
<dbReference type="InterPro" id="IPR040919">
    <property type="entry name" value="Asparaginase_C"/>
</dbReference>
<dbReference type="InterPro" id="IPR027475">
    <property type="entry name" value="Asparaginase/glutaminase_AS2"/>
</dbReference>
<dbReference type="InterPro" id="IPR006034">
    <property type="entry name" value="Asparaginase/glutaminase-like"/>
</dbReference>
<dbReference type="PROSITE" id="PS00917">
    <property type="entry name" value="ASN_GLN_ASE_2"/>
    <property type="match status" value="1"/>
</dbReference>
<organism evidence="13 14">
    <name type="scientific">Diplodia seriata</name>
    <dbReference type="NCBI Taxonomy" id="420778"/>
    <lineage>
        <taxon>Eukaryota</taxon>
        <taxon>Fungi</taxon>
        <taxon>Dikarya</taxon>
        <taxon>Ascomycota</taxon>
        <taxon>Pezizomycotina</taxon>
        <taxon>Dothideomycetes</taxon>
        <taxon>Dothideomycetes incertae sedis</taxon>
        <taxon>Botryosphaeriales</taxon>
        <taxon>Botryosphaeriaceae</taxon>
        <taxon>Diplodia</taxon>
    </lineage>
</organism>
<dbReference type="InterPro" id="IPR036152">
    <property type="entry name" value="Asp/glu_Ase-like_sf"/>
</dbReference>
<gene>
    <name evidence="13" type="ORF">UCDDS831_g07686</name>
</gene>
<evidence type="ECO:0000313" key="14">
    <source>
        <dbReference type="Proteomes" id="UP000034182"/>
    </source>
</evidence>
<reference evidence="13 14" key="2">
    <citation type="submission" date="2015-05" db="EMBL/GenBank/DDBJ databases">
        <title>Distinctive expansion of gene families associated with plant cell wall degradation and secondary metabolism in the genomes of grapevine trunk pathogens.</title>
        <authorList>
            <person name="Lawrence D.P."/>
            <person name="Travadon R."/>
            <person name="Rolshausen P.E."/>
            <person name="Baumgartner K."/>
        </authorList>
    </citation>
    <scope>NUCLEOTIDE SEQUENCE [LARGE SCALE GENOMIC DNA]</scope>
    <source>
        <strain evidence="13">DS831</strain>
    </source>
</reference>
<dbReference type="NCBIfam" id="TIGR00520">
    <property type="entry name" value="asnASE_II"/>
    <property type="match status" value="1"/>
</dbReference>
<feature type="active site" evidence="7">
    <location>
        <position position="58"/>
    </location>
</feature>
<feature type="binding site" evidence="6">
    <location>
        <position position="104"/>
    </location>
    <ligand>
        <name>substrate</name>
    </ligand>
</feature>
<dbReference type="Gene3D" id="3.40.50.1170">
    <property type="entry name" value="L-asparaginase, N-terminal domain"/>
    <property type="match status" value="1"/>
</dbReference>
<evidence type="ECO:0000259" key="12">
    <source>
        <dbReference type="Pfam" id="PF17763"/>
    </source>
</evidence>
<evidence type="ECO:0000256" key="8">
    <source>
        <dbReference type="PROSITE-ProRule" id="PRU10100"/>
    </source>
</evidence>
<dbReference type="Pfam" id="PF00710">
    <property type="entry name" value="Asparaginase"/>
    <property type="match status" value="1"/>
</dbReference>
<sequence length="373" mass="39024">MLSSTFSAATAFAAAAALIPSTISASPLGQPIFPRQVLEQPSINASLPNITIFATGGTIASQGSSSAQTVGYQVGLGVQALVDAVPEVLNISNVFGQQIANIGSQNINSSILLQLARNITEELERDDVQGVVVTHGTDTMEETAFYLDLVINSTKPVVVVGAMRPATALSADGPLNLYQGVSLAASEKARGRGVMIALNDRIGSAFYTQKNNANSLDTFYATEQDQLGFFINQIPYFYYTPASVPNKPHFPPSASATALPTVAVVYTHQDDVAALVPAAVAAGAKGIVFAGSGAGSIDDAVKDAASAAFNETGTAMVASRRTPDGFVPKEDVEEWMVAAGWLNPSKSRILLQLALDAGYDVDQIRETFDGLHP</sequence>
<keyword evidence="3" id="KW-0378">Hydrolase</keyword>
<evidence type="ECO:0000256" key="10">
    <source>
        <dbReference type="SAM" id="SignalP"/>
    </source>
</evidence>
<evidence type="ECO:0000256" key="5">
    <source>
        <dbReference type="PIRSR" id="PIRSR001220-1"/>
    </source>
</evidence>
<evidence type="ECO:0000256" key="7">
    <source>
        <dbReference type="PROSITE-ProRule" id="PRU10099"/>
    </source>
</evidence>
<protein>
    <recommendedName>
        <fullName evidence="2">asparaginase</fullName>
        <ecNumber evidence="2">3.5.1.1</ecNumber>
    </recommendedName>
</protein>
<feature type="active site" description="O-isoaspartyl threonine intermediate" evidence="5">
    <location>
        <position position="58"/>
    </location>
</feature>
<dbReference type="PANTHER" id="PTHR11707:SF28">
    <property type="entry name" value="60 KDA LYSOPHOSPHOLIPASE"/>
    <property type="match status" value="1"/>
</dbReference>
<dbReference type="InterPro" id="IPR027474">
    <property type="entry name" value="L-asparaginase_N"/>
</dbReference>
<feature type="active site" evidence="8">
    <location>
        <position position="137"/>
    </location>
</feature>
<dbReference type="PIRSF" id="PIRSF001220">
    <property type="entry name" value="L-ASNase_gatD"/>
    <property type="match status" value="1"/>
</dbReference>
<reference evidence="13 14" key="1">
    <citation type="submission" date="2015-03" db="EMBL/GenBank/DDBJ databases">
        <authorList>
            <person name="Morales-Cruz A."/>
            <person name="Amrine K.C."/>
            <person name="Cantu D."/>
        </authorList>
    </citation>
    <scope>NUCLEOTIDE SEQUENCE [LARGE SCALE GENOMIC DNA]</scope>
    <source>
        <strain evidence="13">DS831</strain>
    </source>
</reference>
<dbReference type="InterPro" id="IPR004550">
    <property type="entry name" value="AsnASE_II"/>
</dbReference>
<dbReference type="InterPro" id="IPR037152">
    <property type="entry name" value="L-asparaginase_N_sf"/>
</dbReference>
<dbReference type="EMBL" id="LAQI01000197">
    <property type="protein sequence ID" value="KKY15296.1"/>
    <property type="molecule type" value="Genomic_DNA"/>
</dbReference>
<dbReference type="PROSITE" id="PS00144">
    <property type="entry name" value="ASN_GLN_ASE_1"/>
    <property type="match status" value="1"/>
</dbReference>
<proteinExistence type="inferred from homology"/>
<comment type="caution">
    <text evidence="13">The sequence shown here is derived from an EMBL/GenBank/DDBJ whole genome shotgun (WGS) entry which is preliminary data.</text>
</comment>
<accession>A0A0G2DYU5</accession>
<dbReference type="Proteomes" id="UP000034182">
    <property type="component" value="Unassembled WGS sequence"/>
</dbReference>
<evidence type="ECO:0000256" key="2">
    <source>
        <dbReference type="ARBA" id="ARBA00012920"/>
    </source>
</evidence>
<feature type="domain" description="Asparaginase/glutaminase C-terminal" evidence="12">
    <location>
        <begin position="262"/>
        <end position="368"/>
    </location>
</feature>
<dbReference type="InterPro" id="IPR027473">
    <property type="entry name" value="L-asparaginase_C"/>
</dbReference>
<dbReference type="PRINTS" id="PR00139">
    <property type="entry name" value="ASNGLNASE"/>
</dbReference>
<dbReference type="EC" id="3.5.1.1" evidence="2"/>
<evidence type="ECO:0000256" key="1">
    <source>
        <dbReference type="ARBA" id="ARBA00010518"/>
    </source>
</evidence>
<feature type="binding site" evidence="6">
    <location>
        <begin position="137"/>
        <end position="138"/>
    </location>
    <ligand>
        <name>substrate</name>
    </ligand>
</feature>
<dbReference type="AlphaFoldDB" id="A0A0G2DYU5"/>
<dbReference type="GO" id="GO:0006530">
    <property type="term" value="P:L-asparagine catabolic process"/>
    <property type="evidence" value="ECO:0007669"/>
    <property type="project" value="UniProtKB-ARBA"/>
</dbReference>
<evidence type="ECO:0000256" key="3">
    <source>
        <dbReference type="ARBA" id="ARBA00022801"/>
    </source>
</evidence>
<evidence type="ECO:0000313" key="13">
    <source>
        <dbReference type="EMBL" id="KKY15296.1"/>
    </source>
</evidence>
<evidence type="ECO:0000256" key="4">
    <source>
        <dbReference type="ARBA" id="ARBA00049366"/>
    </source>
</evidence>
<dbReference type="CDD" id="cd08964">
    <property type="entry name" value="L-asparaginase_II"/>
    <property type="match status" value="1"/>
</dbReference>
<dbReference type="FunFam" id="3.40.50.1170:FF:000001">
    <property type="entry name" value="L-asparaginase 2"/>
    <property type="match status" value="1"/>
</dbReference>
<evidence type="ECO:0000256" key="6">
    <source>
        <dbReference type="PIRSR" id="PIRSR001220-2"/>
    </source>
</evidence>
<feature type="chain" id="PRO_5002543125" description="asparaginase" evidence="10">
    <location>
        <begin position="26"/>
        <end position="373"/>
    </location>
</feature>
<feature type="signal peptide" evidence="10">
    <location>
        <begin position="1"/>
        <end position="25"/>
    </location>
</feature>
<evidence type="ECO:0000256" key="9">
    <source>
        <dbReference type="RuleBase" id="RU004456"/>
    </source>
</evidence>
<comment type="catalytic activity">
    <reaction evidence="4">
        <text>L-asparagine + H2O = L-aspartate + NH4(+)</text>
        <dbReference type="Rhea" id="RHEA:21016"/>
        <dbReference type="ChEBI" id="CHEBI:15377"/>
        <dbReference type="ChEBI" id="CHEBI:28938"/>
        <dbReference type="ChEBI" id="CHEBI:29991"/>
        <dbReference type="ChEBI" id="CHEBI:58048"/>
        <dbReference type="EC" id="3.5.1.1"/>
    </reaction>
</comment>
<dbReference type="PANTHER" id="PTHR11707">
    <property type="entry name" value="L-ASPARAGINASE"/>
    <property type="match status" value="1"/>
</dbReference>
<evidence type="ECO:0000259" key="11">
    <source>
        <dbReference type="Pfam" id="PF00710"/>
    </source>
</evidence>
<dbReference type="Gene3D" id="3.40.50.40">
    <property type="match status" value="1"/>
</dbReference>
<dbReference type="GO" id="GO:0004067">
    <property type="term" value="F:asparaginase activity"/>
    <property type="evidence" value="ECO:0007669"/>
    <property type="project" value="UniProtKB-UniRule"/>
</dbReference>